<feature type="transmembrane region" description="Helical" evidence="1">
    <location>
        <begin position="384"/>
        <end position="402"/>
    </location>
</feature>
<protein>
    <submittedName>
        <fullName evidence="2">Uncharacterized protein</fullName>
    </submittedName>
</protein>
<comment type="caution">
    <text evidence="2">The sequence shown here is derived from an EMBL/GenBank/DDBJ whole genome shotgun (WGS) entry which is preliminary data.</text>
</comment>
<organism evidence="2 3">
    <name type="scientific">Finegoldia magna</name>
    <name type="common">Peptostreptococcus magnus</name>
    <dbReference type="NCBI Taxonomy" id="1260"/>
    <lineage>
        <taxon>Bacteria</taxon>
        <taxon>Bacillati</taxon>
        <taxon>Bacillota</taxon>
        <taxon>Tissierellia</taxon>
        <taxon>Tissierellales</taxon>
        <taxon>Peptoniphilaceae</taxon>
        <taxon>Finegoldia</taxon>
    </lineage>
</organism>
<feature type="transmembrane region" description="Helical" evidence="1">
    <location>
        <begin position="252"/>
        <end position="268"/>
    </location>
</feature>
<sequence length="561" mass="66713">MNEKIELIKTKEINFLKELDNSVIRFKHSLPHHNDSLLNRVLVEKFISQSKIDFYEEYKDVSSQYNYIYIKNKLMEERCDEIIQIFQDMENDMSFLDDAIKNSGDIEKGFNFRFYLKKIVESYKFSRDNSKDTDKKSKRAHLKSKNKREFIISEYSKDSVYLYSVKRSLKQVYKKRINTEVNKLRRDLYDLRKNMKVDPKDYDTKFKALYLIPGVGQLQFNQLYKFLIMIAIFLASVFILIGDTHIDKLDEFMIGILVVLEIINIVNYKKIVRDINKGIRPNNFRESIINIKLKVKGFFINNIKLIYWILCGIVAAFNIFIVIATVLGENLTFVLKNYERFYIQFDLKIVCACALLSVMVFSIGEIVSLIVWRIFSRVDKELNLFMCIISIASLFVLLMFPNDFVFTKIFGIFNQYVLHDQSLMLIFRLTFWLLIGALTAYNVYSMQRIGFFSNNINYLMHNDDMNKFEYYRWVVFPIYSNKVNLVPILLNFMAFYVMFCFTGVYFSHMVDIYNEGAMDILIFFVRKLNSNYYYLIGFIIVAIFSVVNLCWDIITKIRVRR</sequence>
<feature type="transmembrane region" description="Helical" evidence="1">
    <location>
        <begin position="347"/>
        <end position="372"/>
    </location>
</feature>
<dbReference type="RefSeq" id="WP_094205281.1">
    <property type="nucleotide sequence ID" value="NZ_NDYC01000010.1"/>
</dbReference>
<keyword evidence="1" id="KW-0472">Membrane</keyword>
<name>A0A233V7Q5_FINMA</name>
<dbReference type="Proteomes" id="UP000215413">
    <property type="component" value="Unassembled WGS sequence"/>
</dbReference>
<feature type="transmembrane region" description="Helical" evidence="1">
    <location>
        <begin position="305"/>
        <end position="327"/>
    </location>
</feature>
<feature type="transmembrane region" description="Helical" evidence="1">
    <location>
        <begin position="422"/>
        <end position="444"/>
    </location>
</feature>
<keyword evidence="1" id="KW-0812">Transmembrane</keyword>
<feature type="transmembrane region" description="Helical" evidence="1">
    <location>
        <begin position="485"/>
        <end position="506"/>
    </location>
</feature>
<proteinExistence type="predicted"/>
<feature type="transmembrane region" description="Helical" evidence="1">
    <location>
        <begin position="532"/>
        <end position="551"/>
    </location>
</feature>
<reference evidence="3" key="1">
    <citation type="submission" date="2017-04" db="EMBL/GenBank/DDBJ databases">
        <title>Finegoldia magna isolated from orthopedic joint implant-associated infections.</title>
        <authorList>
            <person name="Bjorklund S."/>
            <person name="Bruggemann H."/>
            <person name="Jensen A."/>
            <person name="Hellmark B."/>
            <person name="Soderquist B."/>
        </authorList>
    </citation>
    <scope>NUCLEOTIDE SEQUENCE [LARGE SCALE GENOMIC DNA]</scope>
    <source>
        <strain evidence="3">CCUG 54800</strain>
    </source>
</reference>
<feature type="transmembrane region" description="Helical" evidence="1">
    <location>
        <begin position="226"/>
        <end position="246"/>
    </location>
</feature>
<evidence type="ECO:0000313" key="3">
    <source>
        <dbReference type="Proteomes" id="UP000215413"/>
    </source>
</evidence>
<keyword evidence="1" id="KW-1133">Transmembrane helix</keyword>
<evidence type="ECO:0000256" key="1">
    <source>
        <dbReference type="SAM" id="Phobius"/>
    </source>
</evidence>
<dbReference type="AlphaFoldDB" id="A0A233V7Q5"/>
<gene>
    <name evidence="2" type="ORF">B9N49_01870</name>
</gene>
<accession>A0A233V7Q5</accession>
<dbReference type="EMBL" id="NDYC01000010">
    <property type="protein sequence ID" value="OXZ28429.1"/>
    <property type="molecule type" value="Genomic_DNA"/>
</dbReference>
<evidence type="ECO:0000313" key="2">
    <source>
        <dbReference type="EMBL" id="OXZ28429.1"/>
    </source>
</evidence>